<keyword evidence="1" id="KW-0472">Membrane</keyword>
<feature type="transmembrane region" description="Helical" evidence="1">
    <location>
        <begin position="6"/>
        <end position="23"/>
    </location>
</feature>
<keyword evidence="1" id="KW-1133">Transmembrane helix</keyword>
<proteinExistence type="predicted"/>
<dbReference type="EMBL" id="UINC01008592">
    <property type="protein sequence ID" value="SVA38643.1"/>
    <property type="molecule type" value="Genomic_DNA"/>
</dbReference>
<protein>
    <submittedName>
        <fullName evidence="2">Uncharacterized protein</fullName>
    </submittedName>
</protein>
<evidence type="ECO:0000313" key="2">
    <source>
        <dbReference type="EMBL" id="SVA38643.1"/>
    </source>
</evidence>
<gene>
    <name evidence="2" type="ORF">METZ01_LOCUS91497</name>
</gene>
<keyword evidence="1" id="KW-0812">Transmembrane</keyword>
<evidence type="ECO:0000256" key="1">
    <source>
        <dbReference type="SAM" id="Phobius"/>
    </source>
</evidence>
<dbReference type="AlphaFoldDB" id="A0A381VGU3"/>
<organism evidence="2">
    <name type="scientific">marine metagenome</name>
    <dbReference type="NCBI Taxonomy" id="408172"/>
    <lineage>
        <taxon>unclassified sequences</taxon>
        <taxon>metagenomes</taxon>
        <taxon>ecological metagenomes</taxon>
    </lineage>
</organism>
<name>A0A381VGU3_9ZZZZ</name>
<sequence>MELIRTLIAVMVLVLQVYILMKISA</sequence>
<accession>A0A381VGU3</accession>
<reference evidence="2" key="1">
    <citation type="submission" date="2018-05" db="EMBL/GenBank/DDBJ databases">
        <authorList>
            <person name="Lanie J.A."/>
            <person name="Ng W.-L."/>
            <person name="Kazmierczak K.M."/>
            <person name="Andrzejewski T.M."/>
            <person name="Davidsen T.M."/>
            <person name="Wayne K.J."/>
            <person name="Tettelin H."/>
            <person name="Glass J.I."/>
            <person name="Rusch D."/>
            <person name="Podicherti R."/>
            <person name="Tsui H.-C.T."/>
            <person name="Winkler M.E."/>
        </authorList>
    </citation>
    <scope>NUCLEOTIDE SEQUENCE</scope>
</reference>